<dbReference type="RefSeq" id="XP_008880120.1">
    <property type="nucleotide sequence ID" value="XM_008881898.1"/>
</dbReference>
<dbReference type="SUPFAM" id="SSF55729">
    <property type="entry name" value="Acyl-CoA N-acyltransferases (Nat)"/>
    <property type="match status" value="1"/>
</dbReference>
<gene>
    <name evidence="2" type="ORF">H310_14118</name>
</gene>
<proteinExistence type="predicted"/>
<reference evidence="2" key="1">
    <citation type="submission" date="2013-12" db="EMBL/GenBank/DDBJ databases">
        <title>The Genome Sequence of Aphanomyces invadans NJM9701.</title>
        <authorList>
            <consortium name="The Broad Institute Genomics Platform"/>
            <person name="Russ C."/>
            <person name="Tyler B."/>
            <person name="van West P."/>
            <person name="Dieguez-Uribeondo J."/>
            <person name="Young S.K."/>
            <person name="Zeng Q."/>
            <person name="Gargeya S."/>
            <person name="Fitzgerald M."/>
            <person name="Abouelleil A."/>
            <person name="Alvarado L."/>
            <person name="Chapman S.B."/>
            <person name="Gainer-Dewar J."/>
            <person name="Goldberg J."/>
            <person name="Griggs A."/>
            <person name="Gujja S."/>
            <person name="Hansen M."/>
            <person name="Howarth C."/>
            <person name="Imamovic A."/>
            <person name="Ireland A."/>
            <person name="Larimer J."/>
            <person name="McCowan C."/>
            <person name="Murphy C."/>
            <person name="Pearson M."/>
            <person name="Poon T.W."/>
            <person name="Priest M."/>
            <person name="Roberts A."/>
            <person name="Saif S."/>
            <person name="Shea T."/>
            <person name="Sykes S."/>
            <person name="Wortman J."/>
            <person name="Nusbaum C."/>
            <person name="Birren B."/>
        </authorList>
    </citation>
    <scope>NUCLEOTIDE SEQUENCE [LARGE SCALE GENOMIC DNA]</scope>
    <source>
        <strain evidence="2">NJM9701</strain>
    </source>
</reference>
<protein>
    <recommendedName>
        <fullName evidence="1">N-acetyltransferase domain-containing protein</fullName>
    </recommendedName>
</protein>
<dbReference type="InterPro" id="IPR039840">
    <property type="entry name" value="NAA80"/>
</dbReference>
<dbReference type="InterPro" id="IPR016181">
    <property type="entry name" value="Acyl_CoA_acyltransferase"/>
</dbReference>
<dbReference type="GO" id="GO:0008080">
    <property type="term" value="F:N-acetyltransferase activity"/>
    <property type="evidence" value="ECO:0007669"/>
    <property type="project" value="InterPro"/>
</dbReference>
<dbReference type="EMBL" id="KI914012">
    <property type="protein sequence ID" value="ETV91283.1"/>
    <property type="molecule type" value="Genomic_DNA"/>
</dbReference>
<dbReference type="AlphaFoldDB" id="A0A024TB63"/>
<dbReference type="Pfam" id="PF13508">
    <property type="entry name" value="Acetyltransf_7"/>
    <property type="match status" value="1"/>
</dbReference>
<feature type="domain" description="N-acetyltransferase" evidence="1">
    <location>
        <begin position="13"/>
        <end position="158"/>
    </location>
</feature>
<dbReference type="PROSITE" id="PS51186">
    <property type="entry name" value="GNAT"/>
    <property type="match status" value="1"/>
</dbReference>
<dbReference type="CDD" id="cd04301">
    <property type="entry name" value="NAT_SF"/>
    <property type="match status" value="1"/>
</dbReference>
<dbReference type="PANTHER" id="PTHR13538">
    <property type="entry name" value="N-ACETYLTRANSFERASE 6"/>
    <property type="match status" value="1"/>
</dbReference>
<dbReference type="Gene3D" id="3.40.630.30">
    <property type="match status" value="1"/>
</dbReference>
<organism evidence="2">
    <name type="scientific">Aphanomyces invadans</name>
    <dbReference type="NCBI Taxonomy" id="157072"/>
    <lineage>
        <taxon>Eukaryota</taxon>
        <taxon>Sar</taxon>
        <taxon>Stramenopiles</taxon>
        <taxon>Oomycota</taxon>
        <taxon>Saprolegniomycetes</taxon>
        <taxon>Saprolegniales</taxon>
        <taxon>Verrucalvaceae</taxon>
        <taxon>Aphanomyces</taxon>
    </lineage>
</organism>
<dbReference type="GeneID" id="20091168"/>
<dbReference type="PANTHER" id="PTHR13538:SF4">
    <property type="entry name" value="N-ALPHA-ACETYLTRANSFERASE 80"/>
    <property type="match status" value="1"/>
</dbReference>
<dbReference type="InterPro" id="IPR000182">
    <property type="entry name" value="GNAT_dom"/>
</dbReference>
<dbReference type="GO" id="GO:1905502">
    <property type="term" value="F:acetyl-CoA binding"/>
    <property type="evidence" value="ECO:0007669"/>
    <property type="project" value="TreeGrafter"/>
</dbReference>
<dbReference type="OrthoDB" id="329272at2759"/>
<dbReference type="GO" id="GO:0005737">
    <property type="term" value="C:cytoplasm"/>
    <property type="evidence" value="ECO:0007669"/>
    <property type="project" value="TreeGrafter"/>
</dbReference>
<sequence length="183" mass="20569">MKMSLGEVAAVSVECDNVLPPRLAAQVFELLQTQWPIHAATRHRGLEPKPNQTRLLLVVIQPTTTNQEVVVGHALLKWSSPTVCLVVSVVVHKEWRRCGLGRRLMLEVEAHVRRVGGQVPITTYLWTTDQGSFFQSLGYTPCPPYVHDRATVLAHVLRTKASPPDVPHKEMWLHQVLLPIQQS</sequence>
<evidence type="ECO:0000313" key="2">
    <source>
        <dbReference type="EMBL" id="ETV91283.1"/>
    </source>
</evidence>
<evidence type="ECO:0000259" key="1">
    <source>
        <dbReference type="PROSITE" id="PS51186"/>
    </source>
</evidence>
<dbReference type="VEuPathDB" id="FungiDB:H310_14118"/>
<accession>A0A024TB63</accession>
<name>A0A024TB63_9STRA</name>